<comment type="caution">
    <text evidence="1">The sequence shown here is derived from an EMBL/GenBank/DDBJ whole genome shotgun (WGS) entry which is preliminary data.</text>
</comment>
<protein>
    <submittedName>
        <fullName evidence="1">Uncharacterized protein</fullName>
    </submittedName>
</protein>
<organism evidence="1 2">
    <name type="scientific">Senna tora</name>
    <dbReference type="NCBI Taxonomy" id="362788"/>
    <lineage>
        <taxon>Eukaryota</taxon>
        <taxon>Viridiplantae</taxon>
        <taxon>Streptophyta</taxon>
        <taxon>Embryophyta</taxon>
        <taxon>Tracheophyta</taxon>
        <taxon>Spermatophyta</taxon>
        <taxon>Magnoliopsida</taxon>
        <taxon>eudicotyledons</taxon>
        <taxon>Gunneridae</taxon>
        <taxon>Pentapetalae</taxon>
        <taxon>rosids</taxon>
        <taxon>fabids</taxon>
        <taxon>Fabales</taxon>
        <taxon>Fabaceae</taxon>
        <taxon>Caesalpinioideae</taxon>
        <taxon>Cassia clade</taxon>
        <taxon>Senna</taxon>
    </lineage>
</organism>
<proteinExistence type="predicted"/>
<keyword evidence="2" id="KW-1185">Reference proteome</keyword>
<gene>
    <name evidence="1" type="ORF">G2W53_032999</name>
</gene>
<name>A0A834SYG8_9FABA</name>
<sequence>MGETNLQYVILDMTESILNFWAISNSMDQFEKAHNYAGKFLEVRGMKLNKENVKKWQTKGGGTTGYLWSFVKVCKCSIPDGHLFDKKKQILNLLQDTAD</sequence>
<evidence type="ECO:0000313" key="2">
    <source>
        <dbReference type="Proteomes" id="UP000634136"/>
    </source>
</evidence>
<dbReference type="EMBL" id="JAAIUW010000010">
    <property type="protein sequence ID" value="KAF7812023.1"/>
    <property type="molecule type" value="Genomic_DNA"/>
</dbReference>
<accession>A0A834SYG8</accession>
<reference evidence="1" key="1">
    <citation type="submission" date="2020-09" db="EMBL/GenBank/DDBJ databases">
        <title>Genome-Enabled Discovery of Anthraquinone Biosynthesis in Senna tora.</title>
        <authorList>
            <person name="Kang S.-H."/>
            <person name="Pandey R.P."/>
            <person name="Lee C.-M."/>
            <person name="Sim J.-S."/>
            <person name="Jeong J.-T."/>
            <person name="Choi B.-S."/>
            <person name="Jung M."/>
            <person name="Ginzburg D."/>
            <person name="Zhao K."/>
            <person name="Won S.Y."/>
            <person name="Oh T.-J."/>
            <person name="Yu Y."/>
            <person name="Kim N.-H."/>
            <person name="Lee O.R."/>
            <person name="Lee T.-H."/>
            <person name="Bashyal P."/>
            <person name="Kim T.-S."/>
            <person name="Lee W.-H."/>
            <person name="Kawkins C."/>
            <person name="Kim C.-K."/>
            <person name="Kim J.S."/>
            <person name="Ahn B.O."/>
            <person name="Rhee S.Y."/>
            <person name="Sohng J.K."/>
        </authorList>
    </citation>
    <scope>NUCLEOTIDE SEQUENCE</scope>
    <source>
        <tissue evidence="1">Leaf</tissue>
    </source>
</reference>
<dbReference type="AlphaFoldDB" id="A0A834SYG8"/>
<dbReference type="Proteomes" id="UP000634136">
    <property type="component" value="Unassembled WGS sequence"/>
</dbReference>
<evidence type="ECO:0000313" key="1">
    <source>
        <dbReference type="EMBL" id="KAF7812023.1"/>
    </source>
</evidence>